<feature type="region of interest" description="Disordered" evidence="2">
    <location>
        <begin position="1741"/>
        <end position="1764"/>
    </location>
</feature>
<name>A0A0N4TK21_BRUPA</name>
<dbReference type="PROSITE" id="PS51194">
    <property type="entry name" value="HELICASE_CTER"/>
    <property type="match status" value="1"/>
</dbReference>
<organism evidence="7">
    <name type="scientific">Brugia pahangi</name>
    <name type="common">Filarial nematode worm</name>
    <dbReference type="NCBI Taxonomy" id="6280"/>
    <lineage>
        <taxon>Eukaryota</taxon>
        <taxon>Metazoa</taxon>
        <taxon>Ecdysozoa</taxon>
        <taxon>Nematoda</taxon>
        <taxon>Chromadorea</taxon>
        <taxon>Rhabditida</taxon>
        <taxon>Spirurina</taxon>
        <taxon>Spiruromorpha</taxon>
        <taxon>Filarioidea</taxon>
        <taxon>Onchocercidae</taxon>
        <taxon>Brugia</taxon>
    </lineage>
</organism>
<dbReference type="Pfam" id="PF00271">
    <property type="entry name" value="Helicase_C"/>
    <property type="match status" value="1"/>
</dbReference>
<dbReference type="InterPro" id="IPR000330">
    <property type="entry name" value="SNF2_N"/>
</dbReference>
<dbReference type="PANTHER" id="PTHR36498">
    <property type="entry name" value="TATA-BINDING PROTEIN-ASSOCIATED FACTOR 172"/>
    <property type="match status" value="1"/>
</dbReference>
<dbReference type="SUPFAM" id="SSF52540">
    <property type="entry name" value="P-loop containing nucleoside triphosphate hydrolases"/>
    <property type="match status" value="2"/>
</dbReference>
<dbReference type="EMBL" id="UZAD01013138">
    <property type="protein sequence ID" value="VDN89815.1"/>
    <property type="molecule type" value="Genomic_DNA"/>
</dbReference>
<keyword evidence="1" id="KW-0378">Hydrolase</keyword>
<dbReference type="Gene3D" id="1.25.10.10">
    <property type="entry name" value="Leucine-rich Repeat Variant"/>
    <property type="match status" value="1"/>
</dbReference>
<evidence type="ECO:0000259" key="4">
    <source>
        <dbReference type="PROSITE" id="PS51194"/>
    </source>
</evidence>
<keyword evidence="6" id="KW-1185">Reference proteome</keyword>
<evidence type="ECO:0000256" key="2">
    <source>
        <dbReference type="SAM" id="MobiDB-lite"/>
    </source>
</evidence>
<dbReference type="GO" id="GO:0016887">
    <property type="term" value="F:ATP hydrolysis activity"/>
    <property type="evidence" value="ECO:0007669"/>
    <property type="project" value="InterPro"/>
</dbReference>
<dbReference type="Pfam" id="PF00176">
    <property type="entry name" value="SNF2-rel_dom"/>
    <property type="match status" value="1"/>
</dbReference>
<dbReference type="CDD" id="cd18793">
    <property type="entry name" value="SF2_C_SNF"/>
    <property type="match status" value="1"/>
</dbReference>
<accession>A0A0N4TK21</accession>
<dbReference type="SMART" id="SM00490">
    <property type="entry name" value="HELICc"/>
    <property type="match status" value="1"/>
</dbReference>
<dbReference type="GO" id="GO:0005524">
    <property type="term" value="F:ATP binding"/>
    <property type="evidence" value="ECO:0007669"/>
    <property type="project" value="InterPro"/>
</dbReference>
<dbReference type="InterPro" id="IPR001650">
    <property type="entry name" value="Helicase_C-like"/>
</dbReference>
<dbReference type="PROSITE" id="PS51192">
    <property type="entry name" value="HELICASE_ATP_BIND_1"/>
    <property type="match status" value="1"/>
</dbReference>
<dbReference type="WBParaSite" id="BPAG_0000866701-mRNA-1">
    <property type="protein sequence ID" value="BPAG_0000866701-mRNA-1"/>
    <property type="gene ID" value="BPAG_0000866701"/>
</dbReference>
<dbReference type="InterPro" id="IPR011989">
    <property type="entry name" value="ARM-like"/>
</dbReference>
<reference evidence="5 6" key="2">
    <citation type="submission" date="2018-11" db="EMBL/GenBank/DDBJ databases">
        <authorList>
            <consortium name="Pathogen Informatics"/>
        </authorList>
    </citation>
    <scope>NUCLEOTIDE SEQUENCE [LARGE SCALE GENOMIC DNA]</scope>
</reference>
<feature type="domain" description="Helicase C-terminal" evidence="4">
    <location>
        <begin position="1557"/>
        <end position="1724"/>
    </location>
</feature>
<feature type="domain" description="Helicase ATP-binding" evidence="3">
    <location>
        <begin position="1206"/>
        <end position="1396"/>
    </location>
</feature>
<gene>
    <name evidence="5" type="ORF">BPAG_LOCUS8629</name>
</gene>
<dbReference type="InterPro" id="IPR016024">
    <property type="entry name" value="ARM-type_fold"/>
</dbReference>
<dbReference type="InterPro" id="IPR044972">
    <property type="entry name" value="Mot1"/>
</dbReference>
<reference evidence="7" key="1">
    <citation type="submission" date="2017-02" db="UniProtKB">
        <authorList>
            <consortium name="WormBaseParasite"/>
        </authorList>
    </citation>
    <scope>IDENTIFICATION</scope>
</reference>
<dbReference type="SUPFAM" id="SSF48371">
    <property type="entry name" value="ARM repeat"/>
    <property type="match status" value="1"/>
</dbReference>
<evidence type="ECO:0000256" key="1">
    <source>
        <dbReference type="ARBA" id="ARBA00022801"/>
    </source>
</evidence>
<dbReference type="Gene3D" id="3.40.50.10810">
    <property type="entry name" value="Tandem AAA-ATPase domain"/>
    <property type="match status" value="1"/>
</dbReference>
<evidence type="ECO:0000259" key="3">
    <source>
        <dbReference type="PROSITE" id="PS51192"/>
    </source>
</evidence>
<evidence type="ECO:0000313" key="6">
    <source>
        <dbReference type="Proteomes" id="UP000278627"/>
    </source>
</evidence>
<dbReference type="InterPro" id="IPR038718">
    <property type="entry name" value="SNF2-like_sf"/>
</dbReference>
<dbReference type="InterPro" id="IPR014001">
    <property type="entry name" value="Helicase_ATP-bd"/>
</dbReference>
<evidence type="ECO:0000313" key="7">
    <source>
        <dbReference type="WBParaSite" id="BPAG_0000866701-mRNA-1"/>
    </source>
</evidence>
<sequence length="1830" mass="205627">MEITARYIPESCSKSRRAHRALGEPSSQAKNLATLVFIQTIQSNILRSAVSFNSSCKRLDSSVSFFIWCKALQEKMEKQANRIERLGALLSSRNALVRREAAQALGHFPLTNSYVIDILNAWDTREAAVEAFRAILKAMPSKSQVVSPRIDSVSRLNLRDAVRTYHPLLSCEADLVTRMGICSFGEQRKLVDEQLDFQSVVGISSGTFLSEDDFSSSGNVKETIPEKKLDLVTSDAIDCDDSLEELDAAVYSICIQLMRDVVDVKWEIRHGAALAIACILTIAPSRLSSLLVDILATRLLQAIALDKFIDFSSGRTAVGPVREAVAECIARLTMVFSTPEFVDIIFDHIYTLHKMTDGIQTECQNANDLESHKRIWFHRQAALLIIKYHLAGPYYDVKFNEVFKLLLCSFEDSHDEVCASALSAITTLFCKDDLKPEVSEMISHVEHVIYRFIESTCSVSRNQLLDIDTVAVDLLSLLVIWLQGDSSRKLPYSVSNNLSHLLDPLHITLSLKVVSVFSVSFSRRSPLKDNHECEEFETCTMSVLASLFRVVLFAGPQDTEDLIEACILCVHRIVEHFIFVKHLPQALVETIGRWTACLLIDARNAEIDLEKCNVGASAGRSPTECLCGDEIRSLSDMIRIDVVLTRKLHVARFLAPLISAIYNFPSRIGDQLLSEAVQLLIIPTMKSLVIMHRLGGVLLSHAWFTYAWRSGITTDIPSYITEVLHSLIMSPNAAYDDEKMFFLYLDNAYKDFASYCRKKGVSAIELLDVEAHGDTVDNNASALYNICHNILRETNDKEILRLRYESFKYAVATAKAVMTSNISRVNALTVSSLLLIYPRSLLDSPSLNPFVKPLMELIRFEENITFAQYALNSIPILFRIASGKNLFLQIIFVVTSQILTLKWSLFSISMYNSSGCFPEKQPNPHAKMIKQIVVSLVSCTNRFPPESDSEDVILSQCARGPFSSRSQNAEYVIRMLVTPVAGTDMASLLDFRNRSSLKETAMFMMAYTVFIDESRIQRRVPPDLSDIVLELGIHLTSENAVVRYCAAQCLSNIARIDGFLRSVLQAAVAPLQRKLRTGETRAHVRCGLVELLFLLSDFHVEMLGGLRLLAPISLRLMADSCHIVREVAAISFRNFVPLMTLKANRRIEEQSLLKNDVADEIFGDNSLDLLLGDPSRLPELRLTDIKGLNASTSLRHYQQEGIRWMSFLEEYGLNGILADDMGLGKTLQTLCLLAMKIYHKPQAKICQHKGVKSGKTVRDYGAKSRDINNRLEHCSVLIVCPPTLVNHWCAEWSKFFPTLSPFHKIEEGYREKRLLMDKSQKVTVMSYNTVRFCTCVQEIEWYYIILDEGHMIRNPTTQLFKALTNIKAQNRLILSGTPVQNTPVDLWSLFQFLMPGYLGTIRQFKLTFLNAINGSRNVNASAQEIKEGQDALERLHKSVLPFVMRRLKTDVLEDLPEKIVQDYMCSMTTVQRFLYNRIVDMYQSARRNSTNNRPSFCALETIAELRKCTVHPSLVSHKSLEDLDLEKLKGCVEESGKIIALRELLKECGIGSREHYALSEESTLQDSEISQTGNGHRALIFCQRLSAVQLLVNLFSSGELGSDIRFAVLDGTVPVNERHAVAEKFNVDPSIHVLILTTNIGGEGLNLTGADIVIFLEHDWNPVKDLQAMDRAHRIGQKCAVNVYRLITEGSIEQKIMRLQKFKTDTANALVGADNRSLQTMATEQLMELFAIDDVSPGTSLDAYSPRKSRESDTSSTFDKHSKSSDIGEKLSIEELWELSQYDRYNASSIAHSFEVSGWNNNASTVISNTSNNSGTVNDNIKCKKSRLDD</sequence>
<dbReference type="GO" id="GO:0017025">
    <property type="term" value="F:TBP-class protein binding"/>
    <property type="evidence" value="ECO:0007669"/>
    <property type="project" value="InterPro"/>
</dbReference>
<proteinExistence type="predicted"/>
<dbReference type="InterPro" id="IPR049730">
    <property type="entry name" value="SNF2/RAD54-like_C"/>
</dbReference>
<dbReference type="Gene3D" id="3.40.50.300">
    <property type="entry name" value="P-loop containing nucleotide triphosphate hydrolases"/>
    <property type="match status" value="1"/>
</dbReference>
<dbReference type="STRING" id="6280.A0A0N4TK21"/>
<dbReference type="SMART" id="SM00487">
    <property type="entry name" value="DEXDc"/>
    <property type="match status" value="1"/>
</dbReference>
<dbReference type="GO" id="GO:0003677">
    <property type="term" value="F:DNA binding"/>
    <property type="evidence" value="ECO:0007669"/>
    <property type="project" value="InterPro"/>
</dbReference>
<feature type="compositionally biased region" description="Polar residues" evidence="2">
    <location>
        <begin position="1807"/>
        <end position="1819"/>
    </location>
</feature>
<dbReference type="Proteomes" id="UP000278627">
    <property type="component" value="Unassembled WGS sequence"/>
</dbReference>
<dbReference type="InterPro" id="IPR027417">
    <property type="entry name" value="P-loop_NTPase"/>
</dbReference>
<feature type="compositionally biased region" description="Basic and acidic residues" evidence="2">
    <location>
        <begin position="1748"/>
        <end position="1764"/>
    </location>
</feature>
<evidence type="ECO:0000313" key="5">
    <source>
        <dbReference type="EMBL" id="VDN89815.1"/>
    </source>
</evidence>
<protein>
    <submittedName>
        <fullName evidence="7">HEAT repeat-containing protein</fullName>
    </submittedName>
</protein>
<dbReference type="PANTHER" id="PTHR36498:SF1">
    <property type="entry name" value="TATA-BINDING PROTEIN-ASSOCIATED FACTOR 172"/>
    <property type="match status" value="1"/>
</dbReference>
<feature type="region of interest" description="Disordered" evidence="2">
    <location>
        <begin position="1807"/>
        <end position="1830"/>
    </location>
</feature>